<keyword evidence="1" id="KW-1133">Transmembrane helix</keyword>
<reference evidence="2" key="1">
    <citation type="submission" date="2020-08" db="EMBL/GenBank/DDBJ databases">
        <authorList>
            <person name="Hu Y."/>
            <person name="Nguyen S.V."/>
            <person name="Li F."/>
            <person name="Fanning S."/>
        </authorList>
    </citation>
    <scope>NUCLEOTIDE SEQUENCE</scope>
    <source>
        <strain evidence="2">SYSU D8009</strain>
    </source>
</reference>
<comment type="caution">
    <text evidence="2">The sequence shown here is derived from an EMBL/GenBank/DDBJ whole genome shotgun (WGS) entry which is preliminary data.</text>
</comment>
<dbReference type="RefSeq" id="WP_186772718.1">
    <property type="nucleotide sequence ID" value="NZ_JACOMF010000038.1"/>
</dbReference>
<dbReference type="Proteomes" id="UP000600101">
    <property type="component" value="Unassembled WGS sequence"/>
</dbReference>
<name>A0A9X0UEK3_9PROT</name>
<keyword evidence="1" id="KW-0472">Membrane</keyword>
<gene>
    <name evidence="2" type="ORF">H7965_21930</name>
</gene>
<keyword evidence="3" id="KW-1185">Reference proteome</keyword>
<dbReference type="InterPro" id="IPR019690">
    <property type="entry name" value="DUF2569"/>
</dbReference>
<evidence type="ECO:0000256" key="1">
    <source>
        <dbReference type="SAM" id="Phobius"/>
    </source>
</evidence>
<keyword evidence="1" id="KW-0812">Transmembrane</keyword>
<evidence type="ECO:0000313" key="3">
    <source>
        <dbReference type="Proteomes" id="UP000600101"/>
    </source>
</evidence>
<evidence type="ECO:0000313" key="2">
    <source>
        <dbReference type="EMBL" id="MBC4017964.1"/>
    </source>
</evidence>
<dbReference type="AlphaFoldDB" id="A0A9X0UEK3"/>
<accession>A0A9X0UEK3</accession>
<feature type="transmembrane region" description="Helical" evidence="1">
    <location>
        <begin position="122"/>
        <end position="140"/>
    </location>
</feature>
<feature type="transmembrane region" description="Helical" evidence="1">
    <location>
        <begin position="12"/>
        <end position="38"/>
    </location>
</feature>
<sequence>MDSAAEAPHGVGGWLLLFCVTLTLLMPAATIVATWIGWPEAEVLAEWPALTRALWVNLAGEALILLYAIRTGSLLWRKAPGSLPRARRFLLALLGWRVAAPFLLAGLAQLPAPGAEAMLAEGLKDSVRTAVFVLVWWLYLRRSKRVAATFGPEVSKSAG</sequence>
<dbReference type="Pfam" id="PF10754">
    <property type="entry name" value="DUF2569"/>
    <property type="match status" value="1"/>
</dbReference>
<feature type="transmembrane region" description="Helical" evidence="1">
    <location>
        <begin position="50"/>
        <end position="69"/>
    </location>
</feature>
<dbReference type="EMBL" id="JACOMF010000038">
    <property type="protein sequence ID" value="MBC4017964.1"/>
    <property type="molecule type" value="Genomic_DNA"/>
</dbReference>
<feature type="transmembrane region" description="Helical" evidence="1">
    <location>
        <begin position="89"/>
        <end position="110"/>
    </location>
</feature>
<protein>
    <submittedName>
        <fullName evidence="2">DUF2569 family protein</fullName>
    </submittedName>
</protein>
<organism evidence="2 3">
    <name type="scientific">Siccirubricoccus deserti</name>
    <dbReference type="NCBI Taxonomy" id="2013562"/>
    <lineage>
        <taxon>Bacteria</taxon>
        <taxon>Pseudomonadati</taxon>
        <taxon>Pseudomonadota</taxon>
        <taxon>Alphaproteobacteria</taxon>
        <taxon>Acetobacterales</taxon>
        <taxon>Roseomonadaceae</taxon>
        <taxon>Siccirubricoccus</taxon>
    </lineage>
</organism>
<proteinExistence type="predicted"/>